<proteinExistence type="predicted"/>
<dbReference type="STRING" id="1147741.A0A0R3RH79"/>
<dbReference type="Proteomes" id="UP000050640">
    <property type="component" value="Unplaced"/>
</dbReference>
<evidence type="ECO:0000313" key="2">
    <source>
        <dbReference type="WBParaSite" id="EEL_0000079101-mRNA-1"/>
    </source>
</evidence>
<reference evidence="2" key="1">
    <citation type="submission" date="2017-02" db="UniProtKB">
        <authorList>
            <consortium name="WormBaseParasite"/>
        </authorList>
    </citation>
    <scope>IDENTIFICATION</scope>
</reference>
<accession>A0A0R3RH79</accession>
<protein>
    <submittedName>
        <fullName evidence="2">Ricin B-type lectin domain-containing protein</fullName>
    </submittedName>
</protein>
<name>A0A0R3RH79_9BILA</name>
<organism evidence="1 2">
    <name type="scientific">Elaeophora elaphi</name>
    <dbReference type="NCBI Taxonomy" id="1147741"/>
    <lineage>
        <taxon>Eukaryota</taxon>
        <taxon>Metazoa</taxon>
        <taxon>Ecdysozoa</taxon>
        <taxon>Nematoda</taxon>
        <taxon>Chromadorea</taxon>
        <taxon>Rhabditida</taxon>
        <taxon>Spirurina</taxon>
        <taxon>Spiruromorpha</taxon>
        <taxon>Filarioidea</taxon>
        <taxon>Onchocercidae</taxon>
        <taxon>Elaeophora</taxon>
    </lineage>
</organism>
<evidence type="ECO:0000313" key="1">
    <source>
        <dbReference type="Proteomes" id="UP000050640"/>
    </source>
</evidence>
<dbReference type="WBParaSite" id="EEL_0000079101-mRNA-1">
    <property type="protein sequence ID" value="EEL_0000079101-mRNA-1"/>
    <property type="gene ID" value="EEL_0000079101"/>
</dbReference>
<keyword evidence="1" id="KW-1185">Reference proteome</keyword>
<sequence>SESGKGVWVVKSRTLATTVSPVPQASFPAAETKVLSVDNKQQSQQSPKSENIICVEDKSARDGDPCSVSSICLQQEQGQLSLNYLQCDQSTNHWLKKSCFDGRMFSFVHQACISTNVSALKQSRLGTQKIQNFLTTNKSCTKVIVRCLSSRDKHDAMFHWIMYDYVPSLSNLSSYHLERSFVPQCFSMEKHSSSGSLRSGKL</sequence>
<dbReference type="AlphaFoldDB" id="A0A0R3RH79"/>